<dbReference type="AlphaFoldDB" id="A0A364K2U9"/>
<dbReference type="GO" id="GO:0000162">
    <property type="term" value="P:L-tryptophan biosynthetic process"/>
    <property type="evidence" value="ECO:0007669"/>
    <property type="project" value="UniProtKB-UniPathway"/>
</dbReference>
<evidence type="ECO:0000256" key="5">
    <source>
        <dbReference type="ARBA" id="ARBA00012266"/>
    </source>
</evidence>
<evidence type="ECO:0000256" key="10">
    <source>
        <dbReference type="ARBA" id="ARBA00022842"/>
    </source>
</evidence>
<comment type="function">
    <text evidence="13 15">Part of a heterotetrameric complex that catalyzes the two-step biosynthesis of anthranilate, an intermediate in the biosynthesis of L-tryptophan. In the first step, the glutamine-binding beta subunit (TrpG) of anthranilate synthase (AS) provides the glutamine amidotransferase activity which generates ammonia as a substrate that, along with chorismate, is used in the second step, catalyzed by the large alpha subunit of AS (TrpE) to produce anthranilate. In the absence of TrpG, TrpE can synthesize anthranilate directly from chorismate and high concentrations of ammonia.</text>
</comment>
<comment type="pathway">
    <text evidence="2 15">Amino-acid biosynthesis; L-tryptophan biosynthesis; L-tryptophan from chorismate: step 1/5.</text>
</comment>
<evidence type="ECO:0000313" key="18">
    <source>
        <dbReference type="EMBL" id="RAL22726.1"/>
    </source>
</evidence>
<dbReference type="InterPro" id="IPR005801">
    <property type="entry name" value="ADC_synthase"/>
</dbReference>
<evidence type="ECO:0000256" key="1">
    <source>
        <dbReference type="ARBA" id="ARBA00001946"/>
    </source>
</evidence>
<dbReference type="Gene3D" id="3.60.120.10">
    <property type="entry name" value="Anthranilate synthase"/>
    <property type="match status" value="1"/>
</dbReference>
<dbReference type="PANTHER" id="PTHR11236:SF48">
    <property type="entry name" value="ISOCHORISMATE SYNTHASE MENF"/>
    <property type="match status" value="1"/>
</dbReference>
<evidence type="ECO:0000259" key="16">
    <source>
        <dbReference type="Pfam" id="PF00425"/>
    </source>
</evidence>
<dbReference type="SUPFAM" id="SSF56322">
    <property type="entry name" value="ADC synthase"/>
    <property type="match status" value="1"/>
</dbReference>
<comment type="catalytic activity">
    <reaction evidence="14 15">
        <text>chorismate + L-glutamine = anthranilate + pyruvate + L-glutamate + H(+)</text>
        <dbReference type="Rhea" id="RHEA:21732"/>
        <dbReference type="ChEBI" id="CHEBI:15361"/>
        <dbReference type="ChEBI" id="CHEBI:15378"/>
        <dbReference type="ChEBI" id="CHEBI:16567"/>
        <dbReference type="ChEBI" id="CHEBI:29748"/>
        <dbReference type="ChEBI" id="CHEBI:29985"/>
        <dbReference type="ChEBI" id="CHEBI:58359"/>
        <dbReference type="EC" id="4.1.3.27"/>
    </reaction>
</comment>
<evidence type="ECO:0000313" key="19">
    <source>
        <dbReference type="Proteomes" id="UP000251213"/>
    </source>
</evidence>
<name>A0A364K2U9_9BACL</name>
<dbReference type="PANTHER" id="PTHR11236">
    <property type="entry name" value="AMINOBENZOATE/ANTHRANILATE SYNTHASE"/>
    <property type="match status" value="1"/>
</dbReference>
<keyword evidence="10 15" id="KW-0460">Magnesium</keyword>
<evidence type="ECO:0000256" key="13">
    <source>
        <dbReference type="ARBA" id="ARBA00025634"/>
    </source>
</evidence>
<dbReference type="UniPathway" id="UPA00035">
    <property type="reaction ID" value="UER00040"/>
</dbReference>
<dbReference type="GO" id="GO:0004049">
    <property type="term" value="F:anthranilate synthase activity"/>
    <property type="evidence" value="ECO:0007669"/>
    <property type="project" value="UniProtKB-EC"/>
</dbReference>
<reference evidence="18 19" key="1">
    <citation type="submission" date="2018-06" db="EMBL/GenBank/DDBJ databases">
        <title>Thermoflavimicrobium daqus sp. nov., a thermophilic microbe isolated from Moutai-flavour Daqu.</title>
        <authorList>
            <person name="Wang X."/>
            <person name="Zhou H."/>
        </authorList>
    </citation>
    <scope>NUCLEOTIDE SEQUENCE [LARGE SCALE GENOMIC DNA]</scope>
    <source>
        <strain evidence="18 19">FBKL4.011</strain>
    </source>
</reference>
<comment type="cofactor">
    <cofactor evidence="1 15">
        <name>Mg(2+)</name>
        <dbReference type="ChEBI" id="CHEBI:18420"/>
    </cofactor>
</comment>
<dbReference type="InterPro" id="IPR005256">
    <property type="entry name" value="Anth_synth_I_PabB"/>
</dbReference>
<gene>
    <name evidence="15 18" type="primary">trpE</name>
    <name evidence="18" type="ORF">DL897_13195</name>
</gene>
<dbReference type="NCBIfam" id="TIGR00564">
    <property type="entry name" value="trpE_most"/>
    <property type="match status" value="1"/>
</dbReference>
<comment type="caution">
    <text evidence="18">The sequence shown here is derived from an EMBL/GenBank/DDBJ whole genome shotgun (WGS) entry which is preliminary data.</text>
</comment>
<dbReference type="Pfam" id="PF00425">
    <property type="entry name" value="Chorismate_bind"/>
    <property type="match status" value="1"/>
</dbReference>
<dbReference type="Proteomes" id="UP000251213">
    <property type="component" value="Unassembled WGS sequence"/>
</dbReference>
<evidence type="ECO:0000256" key="11">
    <source>
        <dbReference type="ARBA" id="ARBA00023141"/>
    </source>
</evidence>
<evidence type="ECO:0000256" key="6">
    <source>
        <dbReference type="ARBA" id="ARBA00020653"/>
    </source>
</evidence>
<sequence length="499" mass="56976">MIPICKTIIDDMETPISLYHRLPESDYSFLLESVEGEQKIARYSFMGCRPFRTLTGKDGNYTIQDRYQGQHDIQATDPLPLLEEWMTECKTPKYPAYPPFLGGAVGYLSYDLVRYFEPVLDTPPKGKGTGAYDVHLMFYDRLLVYDHFKRQIILVQNILVRNKSLSELQVLYKETISQLDSWYRDLKRMPTDIPKSIPLTEPAIPWEKVTSNVSKETYMDMVEKAKEYIRAGDIFQVVPSQRWTWNDHPSPMHVYRVLRQINPSTYMYYLQMKDETVVGASPELLVKVIDGIANTRPIAGSRPRGRNHMEDEQLMIELLQDPKEIAEHVMLVDLGRNDLGRISHYGTVQVTEKMKIEKYSHIMHIVSHVMGRLKDEYRASDAVRACFPAGTVSGAPKIRAMEIIAELEPEPRGIYAGAIGYFSYTGNVDTCIAIRTIYFRDNKAYIQAGGGVVSGSVPENEYMESVNKATAMLKALEMASQMERMESEQDGPRKVSQGC</sequence>
<evidence type="ECO:0000256" key="12">
    <source>
        <dbReference type="ARBA" id="ARBA00023239"/>
    </source>
</evidence>
<dbReference type="InterPro" id="IPR015890">
    <property type="entry name" value="Chorismate_C"/>
</dbReference>
<dbReference type="GO" id="GO:0046872">
    <property type="term" value="F:metal ion binding"/>
    <property type="evidence" value="ECO:0007669"/>
    <property type="project" value="UniProtKB-KW"/>
</dbReference>
<evidence type="ECO:0000256" key="9">
    <source>
        <dbReference type="ARBA" id="ARBA00022822"/>
    </source>
</evidence>
<keyword evidence="11 15" id="KW-0057">Aromatic amino acid biosynthesis</keyword>
<evidence type="ECO:0000259" key="17">
    <source>
        <dbReference type="Pfam" id="PF04715"/>
    </source>
</evidence>
<evidence type="ECO:0000256" key="15">
    <source>
        <dbReference type="RuleBase" id="RU364045"/>
    </source>
</evidence>
<dbReference type="InterPro" id="IPR006805">
    <property type="entry name" value="Anth_synth_I_N"/>
</dbReference>
<comment type="similarity">
    <text evidence="3 15">Belongs to the anthranilate synthase component I family.</text>
</comment>
<keyword evidence="8 15" id="KW-0479">Metal-binding</keyword>
<dbReference type="EMBL" id="QJKK01000008">
    <property type="protein sequence ID" value="RAL22726.1"/>
    <property type="molecule type" value="Genomic_DNA"/>
</dbReference>
<evidence type="ECO:0000256" key="2">
    <source>
        <dbReference type="ARBA" id="ARBA00004873"/>
    </source>
</evidence>
<dbReference type="Pfam" id="PF04715">
    <property type="entry name" value="Anth_synt_I_N"/>
    <property type="match status" value="1"/>
</dbReference>
<keyword evidence="19" id="KW-1185">Reference proteome</keyword>
<reference evidence="18 19" key="2">
    <citation type="submission" date="2018-06" db="EMBL/GenBank/DDBJ databases">
        <authorList>
            <person name="Zhirakovskaya E."/>
        </authorList>
    </citation>
    <scope>NUCLEOTIDE SEQUENCE [LARGE SCALE GENOMIC DNA]</scope>
    <source>
        <strain evidence="18 19">FBKL4.011</strain>
    </source>
</reference>
<evidence type="ECO:0000256" key="4">
    <source>
        <dbReference type="ARBA" id="ARBA00011575"/>
    </source>
</evidence>
<organism evidence="18 19">
    <name type="scientific">Thermoflavimicrobium daqui</name>
    <dbReference type="NCBI Taxonomy" id="2137476"/>
    <lineage>
        <taxon>Bacteria</taxon>
        <taxon>Bacillati</taxon>
        <taxon>Bacillota</taxon>
        <taxon>Bacilli</taxon>
        <taxon>Bacillales</taxon>
        <taxon>Thermoactinomycetaceae</taxon>
        <taxon>Thermoflavimicrobium</taxon>
    </lineage>
</organism>
<comment type="subunit">
    <text evidence="4 15">Heterotetramer consisting of two non-identical subunits: a beta subunit (TrpG) and a large alpha subunit (TrpE).</text>
</comment>
<dbReference type="OrthoDB" id="9803598at2"/>
<keyword evidence="9 15" id="KW-0822">Tryptophan biosynthesis</keyword>
<evidence type="ECO:0000256" key="3">
    <source>
        <dbReference type="ARBA" id="ARBA00009562"/>
    </source>
</evidence>
<dbReference type="PRINTS" id="PR00095">
    <property type="entry name" value="ANTSNTHASEI"/>
</dbReference>
<proteinExistence type="inferred from homology"/>
<accession>A0A364K2U9</accession>
<keyword evidence="12 15" id="KW-0456">Lyase</keyword>
<dbReference type="InterPro" id="IPR019999">
    <property type="entry name" value="Anth_synth_I-like"/>
</dbReference>
<evidence type="ECO:0000256" key="14">
    <source>
        <dbReference type="ARBA" id="ARBA00047683"/>
    </source>
</evidence>
<keyword evidence="7 15" id="KW-0028">Amino-acid biosynthesis</keyword>
<feature type="domain" description="Chorismate-utilising enzyme C-terminal" evidence="16">
    <location>
        <begin position="215"/>
        <end position="468"/>
    </location>
</feature>
<dbReference type="EC" id="4.1.3.27" evidence="5 15"/>
<evidence type="ECO:0000256" key="7">
    <source>
        <dbReference type="ARBA" id="ARBA00022605"/>
    </source>
</evidence>
<protein>
    <recommendedName>
        <fullName evidence="6 15">Anthranilate synthase component 1</fullName>
        <ecNumber evidence="5 15">4.1.3.27</ecNumber>
    </recommendedName>
</protein>
<feature type="domain" description="Anthranilate synthase component I N-terminal" evidence="17">
    <location>
        <begin position="11"/>
        <end position="153"/>
    </location>
</feature>
<evidence type="ECO:0000256" key="8">
    <source>
        <dbReference type="ARBA" id="ARBA00022723"/>
    </source>
</evidence>